<dbReference type="Pfam" id="PF05524">
    <property type="entry name" value="PEP-utilisers_N"/>
    <property type="match status" value="1"/>
</dbReference>
<dbReference type="SUPFAM" id="SSF52009">
    <property type="entry name" value="Phosphohistidine domain"/>
    <property type="match status" value="1"/>
</dbReference>
<feature type="domain" description="Phosphotransferase system enzyme I N-terminal" evidence="23">
    <location>
        <begin position="10"/>
        <end position="118"/>
    </location>
</feature>
<protein>
    <recommendedName>
        <fullName evidence="7 17">Phosphoenolpyruvate-protein phosphotransferase</fullName>
        <ecNumber evidence="6 17">2.7.3.9</ecNumber>
    </recommendedName>
    <alternativeName>
        <fullName evidence="16 17">Phosphotransferase system, enzyme I</fullName>
    </alternativeName>
</protein>
<evidence type="ECO:0000256" key="7">
    <source>
        <dbReference type="ARBA" id="ARBA00016544"/>
    </source>
</evidence>
<dbReference type="NCBIfam" id="TIGR01417">
    <property type="entry name" value="PTS_I_fam"/>
    <property type="match status" value="1"/>
</dbReference>
<feature type="binding site" evidence="19">
    <location>
        <begin position="445"/>
        <end position="446"/>
    </location>
    <ligand>
        <name>phosphoenolpyruvate</name>
        <dbReference type="ChEBI" id="CHEBI:58702"/>
    </ligand>
</feature>
<dbReference type="Gene3D" id="3.50.30.10">
    <property type="entry name" value="Phosphohistidine domain"/>
    <property type="match status" value="1"/>
</dbReference>
<comment type="cofactor">
    <cofactor evidence="2 17 20">
        <name>Mg(2+)</name>
        <dbReference type="ChEBI" id="CHEBI:18420"/>
    </cofactor>
</comment>
<dbReference type="EC" id="2.7.3.9" evidence="6 17"/>
<dbReference type="SUPFAM" id="SSF47831">
    <property type="entry name" value="Enzyme I of the PEP:sugar phosphotransferase system HPr-binding (sub)domain"/>
    <property type="match status" value="1"/>
</dbReference>
<keyword evidence="24" id="KW-0670">Pyruvate</keyword>
<comment type="function">
    <text evidence="3 17">General (non sugar-specific) component of the phosphoenolpyruvate-dependent sugar phosphotransferase system (sugar PTS). This major carbohydrate active-transport system catalyzes the phosphorylation of incoming sugar substrates concomitantly with their translocation across the cell membrane. Enzyme I transfers the phosphoryl group from phosphoenolpyruvate (PEP) to the phosphoryl carrier protein (HPr).</text>
</comment>
<evidence type="ECO:0000256" key="11">
    <source>
        <dbReference type="ARBA" id="ARBA00022679"/>
    </source>
</evidence>
<evidence type="ECO:0000256" key="2">
    <source>
        <dbReference type="ARBA" id="ARBA00001946"/>
    </source>
</evidence>
<evidence type="ECO:0000256" key="8">
    <source>
        <dbReference type="ARBA" id="ARBA00022448"/>
    </source>
</evidence>
<comment type="subcellular location">
    <subcellularLocation>
        <location evidence="4 17">Cytoplasm</location>
    </subcellularLocation>
</comment>
<evidence type="ECO:0000256" key="14">
    <source>
        <dbReference type="ARBA" id="ARBA00022777"/>
    </source>
</evidence>
<dbReference type="EMBL" id="AFZG01000041">
    <property type="protein sequence ID" value="EHL18738.1"/>
    <property type="molecule type" value="Genomic_DNA"/>
</dbReference>
<dbReference type="GO" id="GO:0009401">
    <property type="term" value="P:phosphoenolpyruvate-dependent sugar phosphotransferase system"/>
    <property type="evidence" value="ECO:0007669"/>
    <property type="project" value="UniProtKB-KW"/>
</dbReference>
<reference evidence="24 25" key="1">
    <citation type="submission" date="2011-08" db="EMBL/GenBank/DDBJ databases">
        <title>The Genome Sequence of Eubacteriaceae bacterium CM5.</title>
        <authorList>
            <consortium name="The Broad Institute Genome Sequencing Platform"/>
            <person name="Earl A."/>
            <person name="Ward D."/>
            <person name="Feldgarden M."/>
            <person name="Gevers D."/>
            <person name="Sizova M."/>
            <person name="Hazen A."/>
            <person name="Epstein S."/>
            <person name="Young S.K."/>
            <person name="Zeng Q."/>
            <person name="Gargeya S."/>
            <person name="Fitzgerald M."/>
            <person name="Haas B."/>
            <person name="Abouelleil A."/>
            <person name="Alvarado L."/>
            <person name="Arachchi H.M."/>
            <person name="Berlin A."/>
            <person name="Brown A."/>
            <person name="Chapman S.B."/>
            <person name="Chen Z."/>
            <person name="Dunbar C."/>
            <person name="Freedman E."/>
            <person name="Gearin G."/>
            <person name="Gellesch M."/>
            <person name="Goldberg J."/>
            <person name="Griggs A."/>
            <person name="Gujja S."/>
            <person name="Heiman D."/>
            <person name="Howarth C."/>
            <person name="Larson L."/>
            <person name="Lui A."/>
            <person name="MacDonald P.J.P."/>
            <person name="Montmayeur A."/>
            <person name="Murphy C."/>
            <person name="Neiman D."/>
            <person name="Pearson M."/>
            <person name="Priest M."/>
            <person name="Roberts A."/>
            <person name="Saif S."/>
            <person name="Shea T."/>
            <person name="Shenoy N."/>
            <person name="Sisk P."/>
            <person name="Stolte C."/>
            <person name="Sykes S."/>
            <person name="Wortman J."/>
            <person name="Nusbaum C."/>
            <person name="Birren B."/>
        </authorList>
    </citation>
    <scope>NUCLEOTIDE SEQUENCE [LARGE SCALE GENOMIC DNA]</scope>
    <source>
        <strain evidence="24 25">CM5</strain>
    </source>
</reference>
<dbReference type="Pfam" id="PF02896">
    <property type="entry name" value="PEP-utilizers_C"/>
    <property type="match status" value="1"/>
</dbReference>
<feature type="binding site" evidence="19">
    <location>
        <position position="323"/>
    </location>
    <ligand>
        <name>phosphoenolpyruvate</name>
        <dbReference type="ChEBI" id="CHEBI:58702"/>
    </ligand>
</feature>
<dbReference type="PATRIC" id="fig|796940.3.peg.1578"/>
<dbReference type="RefSeq" id="WP_009528672.1">
    <property type="nucleotide sequence ID" value="NZ_JH414597.1"/>
</dbReference>
<evidence type="ECO:0000256" key="15">
    <source>
        <dbReference type="ARBA" id="ARBA00022842"/>
    </source>
</evidence>
<feature type="binding site" evidence="19">
    <location>
        <position position="456"/>
    </location>
    <ligand>
        <name>phosphoenolpyruvate</name>
        <dbReference type="ChEBI" id="CHEBI:58702"/>
    </ligand>
</feature>
<evidence type="ECO:0000259" key="21">
    <source>
        <dbReference type="Pfam" id="PF00391"/>
    </source>
</evidence>
<feature type="active site" description="Tele-phosphohistidine intermediate" evidence="18">
    <location>
        <position position="181"/>
    </location>
</feature>
<dbReference type="STRING" id="796937.HMPREF9630_00038"/>
<name>G9XE80_9FIRM</name>
<evidence type="ECO:0000256" key="13">
    <source>
        <dbReference type="ARBA" id="ARBA00022723"/>
    </source>
</evidence>
<evidence type="ECO:0000256" key="20">
    <source>
        <dbReference type="PIRSR" id="PIRSR000732-3"/>
    </source>
</evidence>
<evidence type="ECO:0000313" key="25">
    <source>
        <dbReference type="Proteomes" id="UP000003379"/>
    </source>
</evidence>
<dbReference type="InterPro" id="IPR008731">
    <property type="entry name" value="PTS_EIN"/>
</dbReference>
<dbReference type="Proteomes" id="UP000003379">
    <property type="component" value="Unassembled WGS sequence"/>
</dbReference>
<comment type="similarity">
    <text evidence="5 17">Belongs to the PEP-utilizing enzyme family.</text>
</comment>
<dbReference type="Gene3D" id="1.10.274.10">
    <property type="entry name" value="PtsI, HPr-binding domain"/>
    <property type="match status" value="1"/>
</dbReference>
<proteinExistence type="inferred from homology"/>
<dbReference type="InterPro" id="IPR015813">
    <property type="entry name" value="Pyrv/PenolPyrv_kinase-like_dom"/>
</dbReference>
<feature type="binding site" evidence="20">
    <location>
        <position position="422"/>
    </location>
    <ligand>
        <name>Mg(2+)</name>
        <dbReference type="ChEBI" id="CHEBI:18420"/>
    </ligand>
</feature>
<keyword evidence="13 17" id="KW-0479">Metal-binding</keyword>
<evidence type="ECO:0000256" key="10">
    <source>
        <dbReference type="ARBA" id="ARBA00022597"/>
    </source>
</evidence>
<feature type="binding site" evidence="20">
    <location>
        <position position="446"/>
    </location>
    <ligand>
        <name>Mg(2+)</name>
        <dbReference type="ChEBI" id="CHEBI:18420"/>
    </ligand>
</feature>
<evidence type="ECO:0000256" key="19">
    <source>
        <dbReference type="PIRSR" id="PIRSR000732-2"/>
    </source>
</evidence>
<gene>
    <name evidence="24" type="ORF">HMPREF9628_00424</name>
</gene>
<feature type="active site" description="Proton donor" evidence="18">
    <location>
        <position position="493"/>
    </location>
</feature>
<dbReference type="PANTHER" id="PTHR46244:SF3">
    <property type="entry name" value="PHOSPHOENOLPYRUVATE-PROTEIN PHOSPHOTRANSFERASE"/>
    <property type="match status" value="1"/>
</dbReference>
<evidence type="ECO:0000256" key="6">
    <source>
        <dbReference type="ARBA" id="ARBA00012232"/>
    </source>
</evidence>
<keyword evidence="11 17" id="KW-0808">Transferase</keyword>
<evidence type="ECO:0000256" key="3">
    <source>
        <dbReference type="ARBA" id="ARBA00002728"/>
    </source>
</evidence>
<evidence type="ECO:0000313" key="24">
    <source>
        <dbReference type="EMBL" id="EHL18738.1"/>
    </source>
</evidence>
<comment type="catalytic activity">
    <reaction evidence="1 17">
        <text>L-histidyl-[protein] + phosphoenolpyruvate = N(pros)-phospho-L-histidyl-[protein] + pyruvate</text>
        <dbReference type="Rhea" id="RHEA:23880"/>
        <dbReference type="Rhea" id="RHEA-COMP:9745"/>
        <dbReference type="Rhea" id="RHEA-COMP:9746"/>
        <dbReference type="ChEBI" id="CHEBI:15361"/>
        <dbReference type="ChEBI" id="CHEBI:29979"/>
        <dbReference type="ChEBI" id="CHEBI:58702"/>
        <dbReference type="ChEBI" id="CHEBI:64837"/>
        <dbReference type="EC" id="2.7.3.9"/>
    </reaction>
</comment>
<evidence type="ECO:0000259" key="23">
    <source>
        <dbReference type="Pfam" id="PF05524"/>
    </source>
</evidence>
<keyword evidence="8 17" id="KW-0813">Transport</keyword>
<evidence type="ECO:0000256" key="5">
    <source>
        <dbReference type="ARBA" id="ARBA00007837"/>
    </source>
</evidence>
<comment type="caution">
    <text evidence="24">The sequence shown here is derived from an EMBL/GenBank/DDBJ whole genome shotgun (WGS) entry which is preliminary data.</text>
</comment>
<keyword evidence="14 17" id="KW-0418">Kinase</keyword>
<evidence type="ECO:0000256" key="12">
    <source>
        <dbReference type="ARBA" id="ARBA00022683"/>
    </source>
</evidence>
<dbReference type="InterPro" id="IPR000121">
    <property type="entry name" value="PEP_util_C"/>
</dbReference>
<evidence type="ECO:0000256" key="4">
    <source>
        <dbReference type="ARBA" id="ARBA00004496"/>
    </source>
</evidence>
<dbReference type="HOGENOM" id="CLU_007308_7_0_9"/>
<dbReference type="GO" id="GO:0008965">
    <property type="term" value="F:phosphoenolpyruvate-protein phosphotransferase activity"/>
    <property type="evidence" value="ECO:0007669"/>
    <property type="project" value="UniProtKB-EC"/>
</dbReference>
<dbReference type="AlphaFoldDB" id="G9XE80"/>
<keyword evidence="9 17" id="KW-0963">Cytoplasm</keyword>
<evidence type="ECO:0000256" key="1">
    <source>
        <dbReference type="ARBA" id="ARBA00000683"/>
    </source>
</evidence>
<keyword evidence="10 17" id="KW-0762">Sugar transport</keyword>
<evidence type="ECO:0000256" key="18">
    <source>
        <dbReference type="PIRSR" id="PIRSR000732-1"/>
    </source>
</evidence>
<dbReference type="InterPro" id="IPR050499">
    <property type="entry name" value="PEP-utilizing_PTS_enzyme"/>
</dbReference>
<evidence type="ECO:0000259" key="22">
    <source>
        <dbReference type="Pfam" id="PF02896"/>
    </source>
</evidence>
<dbReference type="PIRSF" id="PIRSF000732">
    <property type="entry name" value="PTS_enzyme_I"/>
    <property type="match status" value="1"/>
</dbReference>
<dbReference type="InterPro" id="IPR006318">
    <property type="entry name" value="PTS_EI-like"/>
</dbReference>
<dbReference type="Pfam" id="PF00391">
    <property type="entry name" value="PEP-utilizers"/>
    <property type="match status" value="1"/>
</dbReference>
<feature type="domain" description="PEP-utilising enzyme mobile" evidence="21">
    <location>
        <begin position="146"/>
        <end position="217"/>
    </location>
</feature>
<feature type="binding site" evidence="19">
    <location>
        <position position="288"/>
    </location>
    <ligand>
        <name>phosphoenolpyruvate</name>
        <dbReference type="ChEBI" id="CHEBI:58702"/>
    </ligand>
</feature>
<dbReference type="InterPro" id="IPR036618">
    <property type="entry name" value="PtsI_HPr-bd_sf"/>
</dbReference>
<evidence type="ECO:0000256" key="16">
    <source>
        <dbReference type="ARBA" id="ARBA00033235"/>
    </source>
</evidence>
<dbReference type="GO" id="GO:0046872">
    <property type="term" value="F:metal ion binding"/>
    <property type="evidence" value="ECO:0007669"/>
    <property type="project" value="UniProtKB-KW"/>
</dbReference>
<dbReference type="Gene3D" id="3.20.20.60">
    <property type="entry name" value="Phosphoenolpyruvate-binding domains"/>
    <property type="match status" value="1"/>
</dbReference>
<dbReference type="InterPro" id="IPR040442">
    <property type="entry name" value="Pyrv_kinase-like_dom_sf"/>
</dbReference>
<dbReference type="InterPro" id="IPR024692">
    <property type="entry name" value="PTS_EI"/>
</dbReference>
<keyword evidence="15 17" id="KW-0460">Magnesium</keyword>
<organism evidence="24 25">
    <name type="scientific">Peptoanaerobacter stomatis</name>
    <dbReference type="NCBI Taxonomy" id="796937"/>
    <lineage>
        <taxon>Bacteria</taxon>
        <taxon>Bacillati</taxon>
        <taxon>Bacillota</taxon>
        <taxon>Clostridia</taxon>
        <taxon>Peptostreptococcales</taxon>
        <taxon>Filifactoraceae</taxon>
        <taxon>Peptoanaerobacter</taxon>
    </lineage>
</organism>
<evidence type="ECO:0000256" key="9">
    <source>
        <dbReference type="ARBA" id="ARBA00022490"/>
    </source>
</evidence>
<accession>G9XE80</accession>
<dbReference type="PRINTS" id="PR01736">
    <property type="entry name" value="PHPHTRNFRASE"/>
</dbReference>
<dbReference type="SUPFAM" id="SSF51621">
    <property type="entry name" value="Phosphoenolpyruvate/pyruvate domain"/>
    <property type="match status" value="1"/>
</dbReference>
<dbReference type="PANTHER" id="PTHR46244">
    <property type="entry name" value="PHOSPHOENOLPYRUVATE-PROTEIN PHOSPHOTRANSFERASE"/>
    <property type="match status" value="1"/>
</dbReference>
<feature type="domain" description="PEP-utilising enzyme C-terminal" evidence="22">
    <location>
        <begin position="246"/>
        <end position="532"/>
    </location>
</feature>
<dbReference type="GO" id="GO:0005737">
    <property type="term" value="C:cytoplasm"/>
    <property type="evidence" value="ECO:0007669"/>
    <property type="project" value="UniProtKB-SubCell"/>
</dbReference>
<dbReference type="InterPro" id="IPR008279">
    <property type="entry name" value="PEP-util_enz_mobile_dom"/>
</dbReference>
<evidence type="ECO:0000256" key="17">
    <source>
        <dbReference type="PIRNR" id="PIRNR000732"/>
    </source>
</evidence>
<keyword evidence="12 17" id="KW-0598">Phosphotransferase system</keyword>
<dbReference type="GO" id="GO:0016301">
    <property type="term" value="F:kinase activity"/>
    <property type="evidence" value="ECO:0007669"/>
    <property type="project" value="UniProtKB-KW"/>
</dbReference>
<sequence>MKKLSVDKTSSKGIAIGKAYKYEKISFVPDMYVYNDKDEEIKIYKNATEQVSDELTKLAQTNDIFAGHLELVNDVALLDEVTNKIVNDKKNVQIAFRDTIDEFVAMFEAMDNEYMKARADDIKDIYQRVMAKIKNVELKNLTSIHTPTIVIAKDLAPSDTATMNLDYILGFATQGGGVTSHVCIMARNLGLPALVGADNLLEEVNDNDIIIIDATNGDIYINPDEATIKEFENKKSDFEKREKLLKENAHLEAITKDNKRVLVYSNVGNIEDIKNAVKCYIDGIGLFRSEFLYMENSHFPTEEEQFEVYKEAVQICTGEVIIRTLDIGGDKELSYYEFDKEENPFLGFRAIRISLHLKDMFKEQLRALLRASAFGYVSIMYPMIISLEELLEANSILDECKKELDSQNIAYNKDIKVGMMIETPASVMEAEAFAKYVDFFSIGTNDLTQYMLAVDRGNDKIADMYDSFNPAVLHAIQKVIDAGHKENIVVGMCGEFASDERACKMLLGMGLDEFSVAFTQVATIKSIIRESDFKKCKEISEKIRFIHSKKEVNEILNMF</sequence>
<dbReference type="InterPro" id="IPR036637">
    <property type="entry name" value="Phosphohistidine_dom_sf"/>
</dbReference>